<feature type="transmembrane region" description="Helical" evidence="8">
    <location>
        <begin position="375"/>
        <end position="399"/>
    </location>
</feature>
<comment type="similarity">
    <text evidence="2">Belongs to the amino acid/polyamine transporter 2 family.</text>
</comment>
<dbReference type="GO" id="GO:0005774">
    <property type="term" value="C:vacuolar membrane"/>
    <property type="evidence" value="ECO:0007669"/>
    <property type="project" value="UniProtKB-SubCell"/>
</dbReference>
<feature type="transmembrane region" description="Helical" evidence="8">
    <location>
        <begin position="566"/>
        <end position="588"/>
    </location>
</feature>
<dbReference type="OMA" id="YWCYYIL"/>
<dbReference type="eggNOG" id="KOG1304">
    <property type="taxonomic scope" value="Eukaryota"/>
</dbReference>
<evidence type="ECO:0000256" key="3">
    <source>
        <dbReference type="ARBA" id="ARBA00022554"/>
    </source>
</evidence>
<dbReference type="PANTHER" id="PTHR22950:SF666">
    <property type="entry name" value="VACUOLAR AMINO ACID TRANSPORTER 4"/>
    <property type="match status" value="1"/>
</dbReference>
<keyword evidence="3" id="KW-0926">Vacuole</keyword>
<dbReference type="InterPro" id="IPR013057">
    <property type="entry name" value="AA_transpt_TM"/>
</dbReference>
<dbReference type="Proteomes" id="UP000187013">
    <property type="component" value="Unassembled WGS sequence"/>
</dbReference>
<feature type="transmembrane region" description="Helical" evidence="8">
    <location>
        <begin position="449"/>
        <end position="470"/>
    </location>
</feature>
<feature type="domain" description="Amino acid transporter transmembrane" evidence="9">
    <location>
        <begin position="306"/>
        <end position="716"/>
    </location>
</feature>
<feature type="compositionally biased region" description="Basic and acidic residues" evidence="7">
    <location>
        <begin position="158"/>
        <end position="177"/>
    </location>
</feature>
<feature type="transmembrane region" description="Helical" evidence="8">
    <location>
        <begin position="333"/>
        <end position="354"/>
    </location>
</feature>
<feature type="transmembrane region" description="Helical" evidence="8">
    <location>
        <begin position="419"/>
        <end position="437"/>
    </location>
</feature>
<dbReference type="Pfam" id="PF01490">
    <property type="entry name" value="Aa_trans"/>
    <property type="match status" value="1"/>
</dbReference>
<feature type="transmembrane region" description="Helical" evidence="8">
    <location>
        <begin position="307"/>
        <end position="327"/>
    </location>
</feature>
<dbReference type="GO" id="GO:0005302">
    <property type="term" value="F:L-tyrosine transmembrane transporter activity"/>
    <property type="evidence" value="ECO:0007669"/>
    <property type="project" value="TreeGrafter"/>
</dbReference>
<reference evidence="10 11" key="1">
    <citation type="submission" date="2016-08" db="EMBL/GenBank/DDBJ databases">
        <title>Draft genome sequence of allopolyploid Zygosaccharomyces rouxii.</title>
        <authorList>
            <person name="Watanabe J."/>
            <person name="Uehara K."/>
            <person name="Mogi Y."/>
            <person name="Tsukioka Y."/>
        </authorList>
    </citation>
    <scope>NUCLEOTIDE SEQUENCE [LARGE SCALE GENOMIC DNA]</scope>
    <source>
        <strain evidence="10 11">NBRC 110957</strain>
    </source>
</reference>
<keyword evidence="6 8" id="KW-0472">Membrane</keyword>
<feature type="transmembrane region" description="Helical" evidence="8">
    <location>
        <begin position="490"/>
        <end position="510"/>
    </location>
</feature>
<evidence type="ECO:0000313" key="11">
    <source>
        <dbReference type="Proteomes" id="UP000187013"/>
    </source>
</evidence>
<evidence type="ECO:0000256" key="4">
    <source>
        <dbReference type="ARBA" id="ARBA00022692"/>
    </source>
</evidence>
<feature type="region of interest" description="Disordered" evidence="7">
    <location>
        <begin position="158"/>
        <end position="227"/>
    </location>
</feature>
<feature type="transmembrane region" description="Helical" evidence="8">
    <location>
        <begin position="522"/>
        <end position="546"/>
    </location>
</feature>
<comment type="subcellular location">
    <subcellularLocation>
        <location evidence="1">Vacuole membrane</location>
        <topology evidence="1">Multi-pass membrane protein</topology>
    </subcellularLocation>
</comment>
<evidence type="ECO:0000259" key="9">
    <source>
        <dbReference type="Pfam" id="PF01490"/>
    </source>
</evidence>
<feature type="region of interest" description="Disordered" evidence="7">
    <location>
        <begin position="93"/>
        <end position="137"/>
    </location>
</feature>
<evidence type="ECO:0000256" key="7">
    <source>
        <dbReference type="SAM" id="MobiDB-lite"/>
    </source>
</evidence>
<dbReference type="EMBL" id="BDGX01000008">
    <property type="protein sequence ID" value="GAV47398.1"/>
    <property type="molecule type" value="Genomic_DNA"/>
</dbReference>
<feature type="compositionally biased region" description="Low complexity" evidence="7">
    <location>
        <begin position="102"/>
        <end position="112"/>
    </location>
</feature>
<dbReference type="PANTHER" id="PTHR22950">
    <property type="entry name" value="AMINO ACID TRANSPORTER"/>
    <property type="match status" value="1"/>
</dbReference>
<evidence type="ECO:0000256" key="1">
    <source>
        <dbReference type="ARBA" id="ARBA00004128"/>
    </source>
</evidence>
<protein>
    <recommendedName>
        <fullName evidence="9">Amino acid transporter transmembrane domain-containing protein</fullName>
    </recommendedName>
</protein>
<evidence type="ECO:0000313" key="10">
    <source>
        <dbReference type="EMBL" id="GAV47398.1"/>
    </source>
</evidence>
<feature type="compositionally biased region" description="Polar residues" evidence="7">
    <location>
        <begin position="200"/>
        <end position="220"/>
    </location>
</feature>
<evidence type="ECO:0000256" key="2">
    <source>
        <dbReference type="ARBA" id="ARBA00008066"/>
    </source>
</evidence>
<feature type="compositionally biased region" description="Polar residues" evidence="7">
    <location>
        <begin position="121"/>
        <end position="131"/>
    </location>
</feature>
<evidence type="ECO:0000256" key="6">
    <source>
        <dbReference type="ARBA" id="ARBA00023136"/>
    </source>
</evidence>
<sequence>MSSRRRSMEEPLLVPKTAITIPNGRRSSALVAGSLQGRKTSLSRSIPVAQGSKLGKSIDSHAMIDIDSPNFKIEHPEKNEEILNSFRKNYLTNNMGKDSRTSTRSQSATSGTVVMDHRSNHSNSDTESVGKSQDGKLSCAGGDIVRDIYKLANKDCDKTSKGAKSMEDVPLESERQRRQSTASGLNVPGGFRREFIVNKMRQQQQQPRDYGSQPNSSMSSPIEDLEDGLAGENDIDQIPFLTRNFLEFLYVYGHFAGESFEDDFLPEDVKLPKNMGERASLLLEENGHAATSATAAVKVGITPTSKAFLLLLKSFIGTGVLFLPHAFSNGGLFFSIVMLLFFGLYSFWCYYILIRAKEVVGVTSFGDIGLRLYGPWVKFIILFSLVFTQLGFSGAYVIFTAENLKAFCSNVLHFSENIPILYFMLAQFAIFIPLSFIRNVSKLSLPSLLANFFVMGGLVIVLFFSLKQLALESHMKPAEGVVLLFNTNRWTMFIGTAIFAFEGIGLVIPVQDSMRHPEKFPLVLGMVIITSTVLFITIGSIGYLAYGYKIKTVILLNLPQANISVNLIQFFYSLAIMLSTPLQLFPAIKIIENKVFPKFIKIYVKKDDNTTGVEMRPNSGKLNWKVKWLKNFVRSLIVGSVILMAYFGADQLDKFVALIGSFACIPLVYMYPPMLHLRSCSLPNHKGGRINWSAGLDYVLIIFGAISMIYTSYQSVTQ</sequence>
<gene>
    <name evidence="10" type="ORF">ZYGR_0H02400</name>
</gene>
<organism evidence="10 11">
    <name type="scientific">Zygosaccharomyces rouxii</name>
    <dbReference type="NCBI Taxonomy" id="4956"/>
    <lineage>
        <taxon>Eukaryota</taxon>
        <taxon>Fungi</taxon>
        <taxon>Dikarya</taxon>
        <taxon>Ascomycota</taxon>
        <taxon>Saccharomycotina</taxon>
        <taxon>Saccharomycetes</taxon>
        <taxon>Saccharomycetales</taxon>
        <taxon>Saccharomycetaceae</taxon>
        <taxon>Zygosaccharomyces</taxon>
    </lineage>
</organism>
<evidence type="ECO:0000256" key="8">
    <source>
        <dbReference type="SAM" id="Phobius"/>
    </source>
</evidence>
<feature type="transmembrane region" description="Helical" evidence="8">
    <location>
        <begin position="631"/>
        <end position="649"/>
    </location>
</feature>
<proteinExistence type="inferred from homology"/>
<dbReference type="AlphaFoldDB" id="A0A1Q2ZVQ3"/>
<accession>A0A1Q2ZVQ3</accession>
<evidence type="ECO:0000256" key="5">
    <source>
        <dbReference type="ARBA" id="ARBA00022989"/>
    </source>
</evidence>
<feature type="transmembrane region" description="Helical" evidence="8">
    <location>
        <begin position="692"/>
        <end position="713"/>
    </location>
</feature>
<name>A0A1Q2ZVQ3_ZYGRO</name>
<keyword evidence="5 8" id="KW-1133">Transmembrane helix</keyword>
<comment type="caution">
    <text evidence="10">The sequence shown here is derived from an EMBL/GenBank/DDBJ whole genome shotgun (WGS) entry which is preliminary data.</text>
</comment>
<keyword evidence="4 8" id="KW-0812">Transmembrane</keyword>
<feature type="transmembrane region" description="Helical" evidence="8">
    <location>
        <begin position="655"/>
        <end position="671"/>
    </location>
</feature>
<dbReference type="OrthoDB" id="1684102at2759"/>